<accession>A0A813FSR2</accession>
<dbReference type="Proteomes" id="UP000654075">
    <property type="component" value="Unassembled WGS sequence"/>
</dbReference>
<dbReference type="InterPro" id="IPR036259">
    <property type="entry name" value="MFS_trans_sf"/>
</dbReference>
<dbReference type="SUPFAM" id="SSF103473">
    <property type="entry name" value="MFS general substrate transporter"/>
    <property type="match status" value="1"/>
</dbReference>
<organism evidence="2 3">
    <name type="scientific">Polarella glacialis</name>
    <name type="common">Dinoflagellate</name>
    <dbReference type="NCBI Taxonomy" id="89957"/>
    <lineage>
        <taxon>Eukaryota</taxon>
        <taxon>Sar</taxon>
        <taxon>Alveolata</taxon>
        <taxon>Dinophyceae</taxon>
        <taxon>Suessiales</taxon>
        <taxon>Suessiaceae</taxon>
        <taxon>Polarella</taxon>
    </lineage>
</organism>
<evidence type="ECO:0008006" key="4">
    <source>
        <dbReference type="Google" id="ProtNLM"/>
    </source>
</evidence>
<feature type="transmembrane region" description="Helical" evidence="1">
    <location>
        <begin position="137"/>
        <end position="160"/>
    </location>
</feature>
<name>A0A813FSR2_POLGL</name>
<dbReference type="EMBL" id="CAJNNV010026148">
    <property type="protein sequence ID" value="CAE8617392.1"/>
    <property type="molecule type" value="Genomic_DNA"/>
</dbReference>
<keyword evidence="3" id="KW-1185">Reference proteome</keyword>
<proteinExistence type="predicted"/>
<reference evidence="2" key="1">
    <citation type="submission" date="2021-02" db="EMBL/GenBank/DDBJ databases">
        <authorList>
            <person name="Dougan E. K."/>
            <person name="Rhodes N."/>
            <person name="Thang M."/>
            <person name="Chan C."/>
        </authorList>
    </citation>
    <scope>NUCLEOTIDE SEQUENCE</scope>
</reference>
<sequence>MSRVCAPLPLHDGKCRGSGFSIATTSVEGHVERASKVRYHRSLILFACILGVVQYDLVTVIGLVTPDLESYYGLNPGEGDILYDAVNFGAFGLSFLPGMCYDHIGPAASMAVGTVLGVLSQLDWSPVFPDLDTMAQLYLSSLMFGLAACFFSVIAVLTPLEVFPAKHLGKTSAAIQVSLSLGVTLQSQVNNLLRESSDDFVGAYKAYALLRTAGVGMLMTAALSNTEALRLEARSAQMVAGGQELSKADNFEKGRDLYRVFFSVDFVYLFVFFFAGLGLVNSYLDTVEGINAAVGLPPSRATFDYGIYGAVGRIFVSFAMDFTGENSARANSLHYGFAVSLQCRAAVPSAACSARPASSEGHEHPHGTWCRWHVRQCAPRH</sequence>
<feature type="transmembrane region" description="Helical" evidence="1">
    <location>
        <begin position="257"/>
        <end position="280"/>
    </location>
</feature>
<evidence type="ECO:0000313" key="3">
    <source>
        <dbReference type="Proteomes" id="UP000654075"/>
    </source>
</evidence>
<keyword evidence="1" id="KW-1133">Transmembrane helix</keyword>
<evidence type="ECO:0000313" key="2">
    <source>
        <dbReference type="EMBL" id="CAE8617392.1"/>
    </source>
</evidence>
<comment type="caution">
    <text evidence="2">The sequence shown here is derived from an EMBL/GenBank/DDBJ whole genome shotgun (WGS) entry which is preliminary data.</text>
</comment>
<dbReference type="Gene3D" id="1.20.1250.20">
    <property type="entry name" value="MFS general substrate transporter like domains"/>
    <property type="match status" value="1"/>
</dbReference>
<evidence type="ECO:0000256" key="1">
    <source>
        <dbReference type="SAM" id="Phobius"/>
    </source>
</evidence>
<protein>
    <recommendedName>
        <fullName evidence="4">Major facilitator superfamily (MFS) profile domain-containing protein</fullName>
    </recommendedName>
</protein>
<keyword evidence="1" id="KW-0472">Membrane</keyword>
<dbReference type="AlphaFoldDB" id="A0A813FSR2"/>
<keyword evidence="1" id="KW-0812">Transmembrane</keyword>
<feature type="transmembrane region" description="Helical" evidence="1">
    <location>
        <begin position="43"/>
        <end position="64"/>
    </location>
</feature>
<gene>
    <name evidence="2" type="ORF">PGLA1383_LOCUS35054</name>
</gene>